<accession>A0A097PAM4</accession>
<dbReference type="Proteomes" id="UP000030040">
    <property type="component" value="Segment"/>
</dbReference>
<dbReference type="EMBL" id="KM879221">
    <property type="protein sequence ID" value="AIU44278.1"/>
    <property type="molecule type" value="Genomic_DNA"/>
</dbReference>
<evidence type="ECO:0000313" key="2">
    <source>
        <dbReference type="EMBL" id="AIU44278.1"/>
    </source>
</evidence>
<proteinExistence type="predicted"/>
<keyword evidence="3" id="KW-1185">Reference proteome</keyword>
<dbReference type="InterPro" id="IPR003343">
    <property type="entry name" value="Big_2"/>
</dbReference>
<dbReference type="RefSeq" id="YP_009148387.1">
    <property type="nucleotide sequence ID" value="NC_027348.2"/>
</dbReference>
<dbReference type="SUPFAM" id="SSF49373">
    <property type="entry name" value="Invasin/intimin cell-adhesion fragments"/>
    <property type="match status" value="1"/>
</dbReference>
<reference evidence="3" key="1">
    <citation type="submission" date="2014-10" db="EMBL/GenBank/DDBJ databases">
        <title>Draft genome sequence of lytic bacteriophage specific to a multidrug resistant bacterium Delftia tsuruhatensis ARB-1.</title>
        <authorList>
            <person name="Bhattacharjee A.S."/>
            <person name="Motlagh A.M."/>
            <person name="Goel R."/>
        </authorList>
    </citation>
    <scope>NUCLEOTIDE SEQUENCE [LARGE SCALE GENOMIC DNA]</scope>
</reference>
<dbReference type="InterPro" id="IPR008964">
    <property type="entry name" value="Invasin/intimin_cell_adhesion"/>
</dbReference>
<dbReference type="OrthoDB" id="6778at10239"/>
<sequence length="181" mass="18867">MAATHKITYNPLTREAQVLPLATANPAGFTKIGEFDSETLKQYPVCLHVRDALYFVKHSTNPPTAGFWPENETDMARITITMPTAPAVIPVDFISPNEATVTVNVGATHQNAIFYNPENATVKTLTVSSSAPGVATAVFDGPLGGGSQATGVTVTGVAAGEATITLTTNNGKTATFTVTVS</sequence>
<feature type="domain" description="BIG2" evidence="1">
    <location>
        <begin position="93"/>
        <end position="178"/>
    </location>
</feature>
<evidence type="ECO:0000313" key="3">
    <source>
        <dbReference type="Proteomes" id="UP000030040"/>
    </source>
</evidence>
<gene>
    <name evidence="2" type="ORF">RG2014_024</name>
</gene>
<dbReference type="GeneID" id="24638709"/>
<name>A0A097PAM4_9CAUD</name>
<dbReference type="Pfam" id="PF02368">
    <property type="entry name" value="Big_2"/>
    <property type="match status" value="1"/>
</dbReference>
<evidence type="ECO:0000259" key="1">
    <source>
        <dbReference type="Pfam" id="PF02368"/>
    </source>
</evidence>
<dbReference type="KEGG" id="vg:24638709"/>
<organism evidence="2 3">
    <name type="scientific">Delftia phage RG-2014</name>
    <dbReference type="NCBI Taxonomy" id="1563661"/>
    <lineage>
        <taxon>Viruses</taxon>
        <taxon>Duplodnaviria</taxon>
        <taxon>Heunggongvirae</taxon>
        <taxon>Uroviricota</taxon>
        <taxon>Caudoviricetes</taxon>
        <taxon>Schitoviridae</taxon>
        <taxon>Dendoorenvirus</taxon>
        <taxon>Dendoorenvirus RG2014</taxon>
    </lineage>
</organism>
<protein>
    <submittedName>
        <fullName evidence="2">Virion decoration protein</fullName>
    </submittedName>
</protein>
<dbReference type="Gene3D" id="2.60.40.1080">
    <property type="match status" value="1"/>
</dbReference>